<evidence type="ECO:0000256" key="12">
    <source>
        <dbReference type="ARBA" id="ARBA00023014"/>
    </source>
</evidence>
<evidence type="ECO:0000256" key="1">
    <source>
        <dbReference type="ARBA" id="ARBA00000843"/>
    </source>
</evidence>
<dbReference type="InterPro" id="IPR015797">
    <property type="entry name" value="NUDIX_hydrolase-like_dom_sf"/>
</dbReference>
<dbReference type="InterPro" id="IPR005760">
    <property type="entry name" value="A/G_AdeGlyc_MutY"/>
</dbReference>
<dbReference type="FunFam" id="1.10.340.30:FF:000002">
    <property type="entry name" value="Adenine DNA glycosylase"/>
    <property type="match status" value="1"/>
</dbReference>
<dbReference type="PANTHER" id="PTHR42944:SF1">
    <property type="entry name" value="ADENINE DNA GLYCOSYLASE"/>
    <property type="match status" value="1"/>
</dbReference>
<evidence type="ECO:0000256" key="13">
    <source>
        <dbReference type="ARBA" id="ARBA00023204"/>
    </source>
</evidence>
<evidence type="ECO:0000313" key="18">
    <source>
        <dbReference type="Proteomes" id="UP000320431"/>
    </source>
</evidence>
<dbReference type="InterPro" id="IPR011257">
    <property type="entry name" value="DNA_glycosylase"/>
</dbReference>
<dbReference type="NCBIfam" id="TIGR01084">
    <property type="entry name" value="mutY"/>
    <property type="match status" value="1"/>
</dbReference>
<evidence type="ECO:0000256" key="3">
    <source>
        <dbReference type="ARBA" id="ARBA00002933"/>
    </source>
</evidence>
<dbReference type="PANTHER" id="PTHR42944">
    <property type="entry name" value="ADENINE DNA GLYCOSYLASE"/>
    <property type="match status" value="1"/>
</dbReference>
<keyword evidence="8" id="KW-0479">Metal-binding</keyword>
<dbReference type="InterPro" id="IPR004036">
    <property type="entry name" value="Endonuclease-III-like_CS2"/>
</dbReference>
<evidence type="ECO:0000256" key="11">
    <source>
        <dbReference type="ARBA" id="ARBA00023004"/>
    </source>
</evidence>
<organism evidence="17 18">
    <name type="scientific">Marilutibacter maris</name>
    <dbReference type="NCBI Taxonomy" id="1605891"/>
    <lineage>
        <taxon>Bacteria</taxon>
        <taxon>Pseudomonadati</taxon>
        <taxon>Pseudomonadota</taxon>
        <taxon>Gammaproteobacteria</taxon>
        <taxon>Lysobacterales</taxon>
        <taxon>Lysobacteraceae</taxon>
        <taxon>Marilutibacter</taxon>
    </lineage>
</organism>
<keyword evidence="11" id="KW-0408">Iron</keyword>
<dbReference type="Gene3D" id="1.10.1670.10">
    <property type="entry name" value="Helix-hairpin-Helix base-excision DNA repair enzymes (C-terminal)"/>
    <property type="match status" value="1"/>
</dbReference>
<evidence type="ECO:0000256" key="7">
    <source>
        <dbReference type="ARBA" id="ARBA00022485"/>
    </source>
</evidence>
<evidence type="ECO:0000256" key="2">
    <source>
        <dbReference type="ARBA" id="ARBA00001966"/>
    </source>
</evidence>
<evidence type="ECO:0000256" key="4">
    <source>
        <dbReference type="ARBA" id="ARBA00008343"/>
    </source>
</evidence>
<name>A0A508B824_9GAMM</name>
<protein>
    <recommendedName>
        <fullName evidence="6">Adenine DNA glycosylase</fullName>
        <ecNumber evidence="5">3.2.2.31</ecNumber>
    </recommendedName>
</protein>
<dbReference type="InterPro" id="IPR029119">
    <property type="entry name" value="MutY_C"/>
</dbReference>
<dbReference type="InterPro" id="IPR003265">
    <property type="entry name" value="HhH-GPD_domain"/>
</dbReference>
<dbReference type="InterPro" id="IPR000445">
    <property type="entry name" value="HhH_motif"/>
</dbReference>
<keyword evidence="10" id="KW-0378">Hydrolase</keyword>
<evidence type="ECO:0000256" key="9">
    <source>
        <dbReference type="ARBA" id="ARBA00022763"/>
    </source>
</evidence>
<dbReference type="Pfam" id="PF00633">
    <property type="entry name" value="HHH"/>
    <property type="match status" value="1"/>
</dbReference>
<comment type="cofactor">
    <cofactor evidence="2">
        <name>[4Fe-4S] cluster</name>
        <dbReference type="ChEBI" id="CHEBI:49883"/>
    </cofactor>
</comment>
<keyword evidence="7" id="KW-0004">4Fe-4S</keyword>
<evidence type="ECO:0000256" key="6">
    <source>
        <dbReference type="ARBA" id="ARBA00022023"/>
    </source>
</evidence>
<dbReference type="GO" id="GO:0006284">
    <property type="term" value="P:base-excision repair"/>
    <property type="evidence" value="ECO:0007669"/>
    <property type="project" value="InterPro"/>
</dbReference>
<dbReference type="SUPFAM" id="SSF48150">
    <property type="entry name" value="DNA-glycosylase"/>
    <property type="match status" value="1"/>
</dbReference>
<dbReference type="EMBL" id="VICD02000008">
    <property type="protein sequence ID" value="KAB8198570.1"/>
    <property type="molecule type" value="Genomic_DNA"/>
</dbReference>
<feature type="compositionally biased region" description="Basic and acidic residues" evidence="15">
    <location>
        <begin position="79"/>
        <end position="91"/>
    </location>
</feature>
<reference evidence="17 18" key="1">
    <citation type="submission" date="2019-10" db="EMBL/GenBank/DDBJ databases">
        <title>Lysobacter alkalisoli sp. nov., isolated from saline-alkaline soil.</title>
        <authorList>
            <person name="Sun J.-Q."/>
        </authorList>
    </citation>
    <scope>NUCLEOTIDE SEQUENCE [LARGE SCALE GENOMIC DNA]</scope>
    <source>
        <strain evidence="17 18">KCTC 42381</strain>
    </source>
</reference>
<dbReference type="InterPro" id="IPR044298">
    <property type="entry name" value="MIG/MutY"/>
</dbReference>
<dbReference type="SUPFAM" id="SSF55811">
    <property type="entry name" value="Nudix"/>
    <property type="match status" value="1"/>
</dbReference>
<dbReference type="PROSITE" id="PS01155">
    <property type="entry name" value="ENDONUCLEASE_III_2"/>
    <property type="match status" value="1"/>
</dbReference>
<dbReference type="Proteomes" id="UP000320431">
    <property type="component" value="Unassembled WGS sequence"/>
</dbReference>
<evidence type="ECO:0000259" key="16">
    <source>
        <dbReference type="SMART" id="SM00478"/>
    </source>
</evidence>
<keyword evidence="12" id="KW-0411">Iron-sulfur</keyword>
<evidence type="ECO:0000256" key="5">
    <source>
        <dbReference type="ARBA" id="ARBA00012045"/>
    </source>
</evidence>
<dbReference type="EC" id="3.2.2.31" evidence="5"/>
<dbReference type="Gene3D" id="1.10.340.30">
    <property type="entry name" value="Hypothetical protein, domain 2"/>
    <property type="match status" value="1"/>
</dbReference>
<evidence type="ECO:0000256" key="8">
    <source>
        <dbReference type="ARBA" id="ARBA00022723"/>
    </source>
</evidence>
<dbReference type="SMART" id="SM00478">
    <property type="entry name" value="ENDO3c"/>
    <property type="match status" value="1"/>
</dbReference>
<dbReference type="GO" id="GO:0051539">
    <property type="term" value="F:4 iron, 4 sulfur cluster binding"/>
    <property type="evidence" value="ECO:0007669"/>
    <property type="project" value="UniProtKB-KW"/>
</dbReference>
<dbReference type="GO" id="GO:0006298">
    <property type="term" value="P:mismatch repair"/>
    <property type="evidence" value="ECO:0007669"/>
    <property type="project" value="TreeGrafter"/>
</dbReference>
<gene>
    <name evidence="17" type="primary">mutY</name>
    <name evidence="17" type="ORF">FKV24_001345</name>
</gene>
<evidence type="ECO:0000313" key="17">
    <source>
        <dbReference type="EMBL" id="KAB8198570.1"/>
    </source>
</evidence>
<dbReference type="GO" id="GO:0046872">
    <property type="term" value="F:metal ion binding"/>
    <property type="evidence" value="ECO:0007669"/>
    <property type="project" value="UniProtKB-KW"/>
</dbReference>
<accession>A0A508B824</accession>
<feature type="domain" description="HhH-GPD" evidence="16">
    <location>
        <begin position="149"/>
        <end position="305"/>
    </location>
</feature>
<dbReference type="Pfam" id="PF14815">
    <property type="entry name" value="NUDIX_4"/>
    <property type="match status" value="1"/>
</dbReference>
<dbReference type="CDD" id="cd00056">
    <property type="entry name" value="ENDO3c"/>
    <property type="match status" value="1"/>
</dbReference>
<keyword evidence="9" id="KW-0227">DNA damage</keyword>
<comment type="catalytic activity">
    <reaction evidence="1">
        <text>Hydrolyzes free adenine bases from 7,8-dihydro-8-oxoguanine:adenine mismatched double-stranded DNA, leaving an apurinic site.</text>
        <dbReference type="EC" id="3.2.2.31"/>
    </reaction>
</comment>
<evidence type="ECO:0000256" key="10">
    <source>
        <dbReference type="ARBA" id="ARBA00022801"/>
    </source>
</evidence>
<feature type="compositionally biased region" description="Low complexity" evidence="15">
    <location>
        <begin position="65"/>
        <end position="77"/>
    </location>
</feature>
<evidence type="ECO:0000256" key="15">
    <source>
        <dbReference type="SAM" id="MobiDB-lite"/>
    </source>
</evidence>
<keyword evidence="13" id="KW-0234">DNA repair</keyword>
<dbReference type="GO" id="GO:0034039">
    <property type="term" value="F:8-oxo-7,8-dihydroguanine DNA N-glycosylase activity"/>
    <property type="evidence" value="ECO:0007669"/>
    <property type="project" value="TreeGrafter"/>
</dbReference>
<dbReference type="AlphaFoldDB" id="A0A508B824"/>
<dbReference type="GO" id="GO:0032357">
    <property type="term" value="F:oxidized purine DNA binding"/>
    <property type="evidence" value="ECO:0007669"/>
    <property type="project" value="TreeGrafter"/>
</dbReference>
<comment type="caution">
    <text evidence="17">The sequence shown here is derived from an EMBL/GenBank/DDBJ whole genome shotgun (WGS) entry which is preliminary data.</text>
</comment>
<dbReference type="GO" id="GO:0000701">
    <property type="term" value="F:purine-specific mismatch base pair DNA N-glycosylase activity"/>
    <property type="evidence" value="ECO:0007669"/>
    <property type="project" value="UniProtKB-EC"/>
</dbReference>
<dbReference type="Pfam" id="PF00730">
    <property type="entry name" value="HhH-GPD"/>
    <property type="match status" value="1"/>
</dbReference>
<proteinExistence type="inferred from homology"/>
<dbReference type="CDD" id="cd03431">
    <property type="entry name" value="NUDIX_DNA_Glycosylase_C-MutY"/>
    <property type="match status" value="1"/>
</dbReference>
<comment type="similarity">
    <text evidence="4">Belongs to the Nth/MutY family.</text>
</comment>
<keyword evidence="14" id="KW-0326">Glycosidase</keyword>
<feature type="region of interest" description="Disordered" evidence="15">
    <location>
        <begin position="64"/>
        <end position="113"/>
    </location>
</feature>
<dbReference type="GO" id="GO:0035485">
    <property type="term" value="F:adenine/guanine mispair binding"/>
    <property type="evidence" value="ECO:0007669"/>
    <property type="project" value="TreeGrafter"/>
</dbReference>
<comment type="function">
    <text evidence="3">Adenine glycosylase active on G-A mispairs. MutY also corrects error-prone DNA synthesis past GO lesions which are due to the oxidatively damaged form of guanine: 7,8-dihydro-8-oxoguanine (8-oxo-dGTP).</text>
</comment>
<dbReference type="InterPro" id="IPR023170">
    <property type="entry name" value="HhH_base_excis_C"/>
</dbReference>
<evidence type="ECO:0000256" key="14">
    <source>
        <dbReference type="ARBA" id="ARBA00023295"/>
    </source>
</evidence>
<dbReference type="Gene3D" id="3.90.79.10">
    <property type="entry name" value="Nucleoside Triphosphate Pyrophosphohydrolase"/>
    <property type="match status" value="1"/>
</dbReference>
<feature type="compositionally biased region" description="Polar residues" evidence="15">
    <location>
        <begin position="100"/>
        <end position="111"/>
    </location>
</feature>
<sequence length="476" mass="51170">MADAAAAAGPVRLAAAVLAGLRGRDRRRRSAAAATGPRRHPLRCAAAAAGAAGLVRHPGRRQSIAAATGAAEHAAGRGQRRDPARGRDRIRGGCRAVSRRPSTTEDASSATGEDGFASRLLAWFDDHGRHDLPWQHPRTPYRVWLSEIMLQQTQVTTVIGYFQRFVDALPDLPALAAAPQERVLALWSGLGYYARARNLHAAARACVEQHGGALPRDLDALVALPGIGRSTAAAILSQAWGDRHAILDGNVKRVLARYHGVDGWPGAPKVEKRLWTHAEAHAASPSLPDGRLPDYTQAQMDLGATLCTRANPTCLLCPLRGDCVAHREGRSGELPTPRPGKTLPRREAQVLWLEDADGRVLLQQRPPTGIWASLWTLPQADDEAQARQWLQQATTAAPEAGAALPAIAHAFSHYRLTLHPRRWLGIALRERVGDNDGLRWVARAQLGALGIPAPIRKLLESGPTSPPAPDASPDTD</sequence>
<feature type="region of interest" description="Disordered" evidence="15">
    <location>
        <begin position="457"/>
        <end position="476"/>
    </location>
</feature>